<evidence type="ECO:0000313" key="2">
    <source>
        <dbReference type="EMBL" id="BAM20807.1"/>
    </source>
</evidence>
<evidence type="ECO:0000256" key="1">
    <source>
        <dbReference type="SAM" id="Phobius"/>
    </source>
</evidence>
<proteinExistence type="evidence at transcript level"/>
<keyword evidence="1" id="KW-1133">Transmembrane helix</keyword>
<keyword evidence="1" id="KW-0812">Transmembrane</keyword>
<name>I4DSB7_PAPPL</name>
<protein>
    <submittedName>
        <fullName evidence="2">Uncharacterized protein</fullName>
    </submittedName>
</protein>
<reference evidence="2" key="1">
    <citation type="journal article" date="2012" name="BMC Biol.">
        <title>Comprehensive microarray-based analysis for stage-specific larval camouflage pattern-associated genes in the swallowtail butterfly, Papilio xuthus.</title>
        <authorList>
            <person name="Futahashi R."/>
            <person name="Shirataki H."/>
            <person name="Narita T."/>
            <person name="Mita K."/>
            <person name="Fujiwara H."/>
        </authorList>
    </citation>
    <scope>NUCLEOTIDE SEQUENCE</scope>
    <source>
        <tissue evidence="2">Epidermis</tissue>
    </source>
</reference>
<feature type="transmembrane region" description="Helical" evidence="1">
    <location>
        <begin position="6"/>
        <end position="24"/>
    </location>
</feature>
<dbReference type="AlphaFoldDB" id="I4DSB7"/>
<sequence>MYPLLYLYIYQYIYAKFIIKYVIVARCVQSHIFKTYNQNALTICVADCTCI</sequence>
<organism evidence="2">
    <name type="scientific">Papilio polytes</name>
    <name type="common">Common mormon</name>
    <name type="synonym">Swallowtail butterfly</name>
    <dbReference type="NCBI Taxonomy" id="76194"/>
    <lineage>
        <taxon>Eukaryota</taxon>
        <taxon>Metazoa</taxon>
        <taxon>Ecdysozoa</taxon>
        <taxon>Arthropoda</taxon>
        <taxon>Hexapoda</taxon>
        <taxon>Insecta</taxon>
        <taxon>Pterygota</taxon>
        <taxon>Neoptera</taxon>
        <taxon>Endopterygota</taxon>
        <taxon>Lepidoptera</taxon>
        <taxon>Glossata</taxon>
        <taxon>Ditrysia</taxon>
        <taxon>Papilionoidea</taxon>
        <taxon>Papilionidae</taxon>
        <taxon>Papilioninae</taxon>
        <taxon>Papilio</taxon>
    </lineage>
</organism>
<keyword evidence="1" id="KW-0472">Membrane</keyword>
<dbReference type="EMBL" id="AK405544">
    <property type="protein sequence ID" value="BAM20807.1"/>
    <property type="molecule type" value="mRNA"/>
</dbReference>
<accession>I4DSB7</accession>